<dbReference type="AlphaFoldDB" id="A0A229XFB2"/>
<dbReference type="Proteomes" id="UP000813423">
    <property type="component" value="Unassembled WGS sequence"/>
</dbReference>
<comment type="caution">
    <text evidence="11">The sequence shown here is derived from an EMBL/GenBank/DDBJ whole genome shotgun (WGS) entry which is preliminary data.</text>
</comment>
<dbReference type="InterPro" id="IPR050662">
    <property type="entry name" value="Sec-metab_biosynth-thioest"/>
</dbReference>
<evidence type="ECO:0000256" key="8">
    <source>
        <dbReference type="ARBA" id="ARBA00058457"/>
    </source>
</evidence>
<dbReference type="OMA" id="PAKLIVW"/>
<dbReference type="Pfam" id="PF00753">
    <property type="entry name" value="Lactamase_B"/>
    <property type="match status" value="1"/>
</dbReference>
<sequence length="330" mass="36492">MALRMPFNQAFWEEYLSGQDATLPSLPDTSTLTSRVIRILGGNPGAMHLQGTNTYLVGTGPSRILIDTGQGLPIWLSRIVGVLQSNNISISHILLTHWHGDHTGGVPDLISYNPTLAEHVYKNLPDLGQKPIEDGQIFAVEGATVRAVFTPGHSVDHMCFLLEEENALFTGDNVLGHGFSVAPDLGRYMESLELMAKLGCVIGYPAHGAVIDDLPSKLEEYIRHKEMRVQGILSVLVKERERVEGERGKEGRRKGGMTLHEIARAMFGTVPDEVIDQAMAPFLMQALWKLTEDGKVGFEPGDPVKRKWFAVARRKTRPSIRRQHGSVTSR</sequence>
<evidence type="ECO:0000256" key="7">
    <source>
        <dbReference type="ARBA" id="ARBA00022833"/>
    </source>
</evidence>
<dbReference type="SMART" id="SM00849">
    <property type="entry name" value="Lactamase_B"/>
    <property type="match status" value="1"/>
</dbReference>
<accession>A0A229XFB2</accession>
<keyword evidence="5" id="KW-0479">Metal-binding</keyword>
<dbReference type="GO" id="GO:0044550">
    <property type="term" value="P:secondary metabolite biosynthetic process"/>
    <property type="evidence" value="ECO:0007669"/>
    <property type="project" value="TreeGrafter"/>
</dbReference>
<evidence type="ECO:0000259" key="10">
    <source>
        <dbReference type="SMART" id="SM00849"/>
    </source>
</evidence>
<dbReference type="InterPro" id="IPR036866">
    <property type="entry name" value="RibonucZ/Hydroxyglut_hydro"/>
</dbReference>
<comment type="pathway">
    <text evidence="2">Secondary metabolite biosynthesis.</text>
</comment>
<dbReference type="FunFam" id="3.60.15.10:FF:000041">
    <property type="entry name" value="Metallo-beta-lactamase domain protein"/>
    <property type="match status" value="1"/>
</dbReference>
<evidence type="ECO:0000313" key="12">
    <source>
        <dbReference type="Proteomes" id="UP000813423"/>
    </source>
</evidence>
<dbReference type="EMBL" id="JAIBSC010000171">
    <property type="protein sequence ID" value="KAH1893799.1"/>
    <property type="molecule type" value="Genomic_DNA"/>
</dbReference>
<evidence type="ECO:0000256" key="1">
    <source>
        <dbReference type="ARBA" id="ARBA00001947"/>
    </source>
</evidence>
<evidence type="ECO:0000256" key="3">
    <source>
        <dbReference type="ARBA" id="ARBA00007749"/>
    </source>
</evidence>
<dbReference type="Gene3D" id="1.10.10.10">
    <property type="entry name" value="Winged helix-like DNA-binding domain superfamily/Winged helix DNA-binding domain"/>
    <property type="match status" value="1"/>
</dbReference>
<dbReference type="InterPro" id="IPR001279">
    <property type="entry name" value="Metallo-B-lactamas"/>
</dbReference>
<gene>
    <name evidence="11" type="ORF">KXV57_002735</name>
</gene>
<organism evidence="11 12">
    <name type="scientific">Aspergillus fumigatus</name>
    <name type="common">Neosartorya fumigata</name>
    <dbReference type="NCBI Taxonomy" id="746128"/>
    <lineage>
        <taxon>Eukaryota</taxon>
        <taxon>Fungi</taxon>
        <taxon>Dikarya</taxon>
        <taxon>Ascomycota</taxon>
        <taxon>Pezizomycotina</taxon>
        <taxon>Eurotiomycetes</taxon>
        <taxon>Eurotiomycetidae</taxon>
        <taxon>Eurotiales</taxon>
        <taxon>Aspergillaceae</taxon>
        <taxon>Aspergillus</taxon>
        <taxon>Aspergillus subgen. Fumigati</taxon>
    </lineage>
</organism>
<dbReference type="Gene3D" id="3.60.15.10">
    <property type="entry name" value="Ribonuclease Z/Hydroxyacylglutathione hydrolase-like"/>
    <property type="match status" value="1"/>
</dbReference>
<evidence type="ECO:0000256" key="9">
    <source>
        <dbReference type="ARBA" id="ARBA00077348"/>
    </source>
</evidence>
<keyword evidence="6" id="KW-0378">Hydrolase</keyword>
<comment type="function">
    <text evidence="8">Lactamase-like protein; part of the gene cluster that mediates the biosynthesis of neosartoricin, a prenylated anthracenone that exhibits T-cell antiproliferative activity, suggestive of a physiological role as an immunosuppressive agent. The non-reducing polyketide synthase nscA probably synthesizes and cyclizes the decaketide backbone. The hydrolase nscB then mediates the product release through hydrolysis followed by spontaneous decarboxylation. The prenyltransferase nscD catalyzes the addition of the dimethylallyl group to the aromatic C5. The FAD-dependent monooxygenase nscC is then responsible for the stereospecific hydroxylation at C2. There is no gene encoding O-acetyltransferase in the nsc gene cluster; thus, the last step of 2-O-acetylation leading to neosartoricin may be catalyzed by an unidentified O-acetyltransferase.</text>
</comment>
<dbReference type="SUPFAM" id="SSF56281">
    <property type="entry name" value="Metallo-hydrolase/oxidoreductase"/>
    <property type="match status" value="1"/>
</dbReference>
<keyword evidence="7" id="KW-0862">Zinc</keyword>
<comment type="cofactor">
    <cofactor evidence="1">
        <name>Zn(2+)</name>
        <dbReference type="ChEBI" id="CHEBI:29105"/>
    </cofactor>
</comment>
<evidence type="ECO:0000256" key="6">
    <source>
        <dbReference type="ARBA" id="ARBA00022801"/>
    </source>
</evidence>
<feature type="domain" description="Metallo-beta-lactamase" evidence="10">
    <location>
        <begin position="51"/>
        <end position="207"/>
    </location>
</feature>
<evidence type="ECO:0000313" key="11">
    <source>
        <dbReference type="EMBL" id="KAH1893799.1"/>
    </source>
</evidence>
<reference evidence="11" key="1">
    <citation type="submission" date="2021-08" db="EMBL/GenBank/DDBJ databases">
        <title>Global Aspergillus fumigatus from environmental and clinical sources.</title>
        <authorList>
            <person name="Barber A."/>
            <person name="Sae-Ong T."/>
        </authorList>
    </citation>
    <scope>NUCLEOTIDE SEQUENCE</scope>
    <source>
        <strain evidence="11">NRZ-2016-071</strain>
    </source>
</reference>
<evidence type="ECO:0000256" key="5">
    <source>
        <dbReference type="ARBA" id="ARBA00022723"/>
    </source>
</evidence>
<proteinExistence type="inferred from homology"/>
<dbReference type="SMR" id="A0A229XFB2"/>
<dbReference type="PANTHER" id="PTHR23131">
    <property type="entry name" value="ENDORIBONUCLEASE LACTB2"/>
    <property type="match status" value="1"/>
</dbReference>
<dbReference type="PANTHER" id="PTHR23131:SF2">
    <property type="entry name" value="LACTAMASE-LIKE PROTEIN APTB-RELATED"/>
    <property type="match status" value="1"/>
</dbReference>
<dbReference type="GO" id="GO:0016787">
    <property type="term" value="F:hydrolase activity"/>
    <property type="evidence" value="ECO:0007669"/>
    <property type="project" value="UniProtKB-KW"/>
</dbReference>
<name>A0A229XFB2_ASPFM</name>
<dbReference type="InterPro" id="IPR047921">
    <property type="entry name" value="LACTB2-like_MBL-fold"/>
</dbReference>
<evidence type="ECO:0000256" key="2">
    <source>
        <dbReference type="ARBA" id="ARBA00005179"/>
    </source>
</evidence>
<dbReference type="FunFam" id="1.10.10.10:FF:001025">
    <property type="entry name" value="Lactamase-like protein nscB"/>
    <property type="match status" value="1"/>
</dbReference>
<protein>
    <recommendedName>
        <fullName evidence="4">Lactamase-like protein nscB</fullName>
    </recommendedName>
    <alternativeName>
        <fullName evidence="9">Neosartoricin biosynthesis protein B</fullName>
    </alternativeName>
</protein>
<comment type="similarity">
    <text evidence="3">Belongs to the metallo-beta-lactamase superfamily.</text>
</comment>
<dbReference type="GO" id="GO:0046872">
    <property type="term" value="F:metal ion binding"/>
    <property type="evidence" value="ECO:0007669"/>
    <property type="project" value="UniProtKB-KW"/>
</dbReference>
<dbReference type="CDD" id="cd07722">
    <property type="entry name" value="LACTB2-like_MBL-fold"/>
    <property type="match status" value="1"/>
</dbReference>
<evidence type="ECO:0000256" key="4">
    <source>
        <dbReference type="ARBA" id="ARBA00018739"/>
    </source>
</evidence>
<dbReference type="InterPro" id="IPR036388">
    <property type="entry name" value="WH-like_DNA-bd_sf"/>
</dbReference>